<dbReference type="InterPro" id="IPR029039">
    <property type="entry name" value="Flavoprotein-like_sf"/>
</dbReference>
<evidence type="ECO:0000313" key="3">
    <source>
        <dbReference type="Proteomes" id="UP000179129"/>
    </source>
</evidence>
<feature type="signal peptide" evidence="1">
    <location>
        <begin position="1"/>
        <end position="34"/>
    </location>
</feature>
<dbReference type="AlphaFoldDB" id="A0A1F5YT20"/>
<reference evidence="2 3" key="1">
    <citation type="journal article" date="2016" name="Nat. Commun.">
        <title>Thousands of microbial genomes shed light on interconnected biogeochemical processes in an aquifer system.</title>
        <authorList>
            <person name="Anantharaman K."/>
            <person name="Brown C.T."/>
            <person name="Hug L.A."/>
            <person name="Sharon I."/>
            <person name="Castelle C.J."/>
            <person name="Probst A.J."/>
            <person name="Thomas B.C."/>
            <person name="Singh A."/>
            <person name="Wilkins M.J."/>
            <person name="Karaoz U."/>
            <person name="Brodie E.L."/>
            <person name="Williams K.H."/>
            <person name="Hubbard S.S."/>
            <person name="Banfield J.F."/>
        </authorList>
    </citation>
    <scope>NUCLEOTIDE SEQUENCE [LARGE SCALE GENOMIC DNA]</scope>
</reference>
<protein>
    <recommendedName>
        <fullName evidence="4">Flavodoxin-like domain-containing protein</fullName>
    </recommendedName>
</protein>
<proteinExistence type="predicted"/>
<evidence type="ECO:0000313" key="2">
    <source>
        <dbReference type="EMBL" id="OGG03223.1"/>
    </source>
</evidence>
<comment type="caution">
    <text evidence="2">The sequence shown here is derived from an EMBL/GenBank/DDBJ whole genome shotgun (WGS) entry which is preliminary data.</text>
</comment>
<sequence length="218" mass="24345">MYISKKREEKMEKRPMILSLLLAAAALYASPAFAGDPAADSLRPGVLLLYSSGEPLMTISDIKGPEQLEGITQPTPVEMNTRVAAGRIKEYLEKQGVAVVLKPVQEATDWREVMQYKTIVIGSATRFWNVTWETKRFFDDLFLRIYVREGKAKGKLFAIFTTTEIEPSGERTLAAMESTITDCGGNIGLRMILHRELSLEKARAEIDKFSTALAILAR</sequence>
<dbReference type="SUPFAM" id="SSF52218">
    <property type="entry name" value="Flavoproteins"/>
    <property type="match status" value="1"/>
</dbReference>
<dbReference type="Gene3D" id="3.40.50.360">
    <property type="match status" value="1"/>
</dbReference>
<dbReference type="EMBL" id="MFIX01000155">
    <property type="protein sequence ID" value="OGG03223.1"/>
    <property type="molecule type" value="Genomic_DNA"/>
</dbReference>
<dbReference type="STRING" id="1817867.A3F83_04295"/>
<feature type="chain" id="PRO_5009522651" description="Flavodoxin-like domain-containing protein" evidence="1">
    <location>
        <begin position="35"/>
        <end position="218"/>
    </location>
</feature>
<evidence type="ECO:0008006" key="4">
    <source>
        <dbReference type="Google" id="ProtNLM"/>
    </source>
</evidence>
<dbReference type="Proteomes" id="UP000179129">
    <property type="component" value="Unassembled WGS sequence"/>
</dbReference>
<keyword evidence="1" id="KW-0732">Signal</keyword>
<accession>A0A1F5YT20</accession>
<evidence type="ECO:0000256" key="1">
    <source>
        <dbReference type="SAM" id="SignalP"/>
    </source>
</evidence>
<gene>
    <name evidence="2" type="ORF">A3F83_04295</name>
</gene>
<name>A0A1F5YT20_9BACT</name>
<organism evidence="2 3">
    <name type="scientific">Candidatus Glassbacteria bacterium RIFCSPLOWO2_12_FULL_58_11</name>
    <dbReference type="NCBI Taxonomy" id="1817867"/>
    <lineage>
        <taxon>Bacteria</taxon>
        <taxon>Candidatus Glassiibacteriota</taxon>
    </lineage>
</organism>